<protein>
    <submittedName>
        <fullName evidence="2">Lysophospholipase</fullName>
    </submittedName>
</protein>
<dbReference type="EMBL" id="CP089982">
    <property type="protein sequence ID" value="WXA97189.1"/>
    <property type="molecule type" value="Genomic_DNA"/>
</dbReference>
<dbReference type="Gene3D" id="3.40.50.1820">
    <property type="entry name" value="alpha/beta hydrolase"/>
    <property type="match status" value="1"/>
</dbReference>
<dbReference type="Proteomes" id="UP001379533">
    <property type="component" value="Chromosome"/>
</dbReference>
<dbReference type="InterPro" id="IPR050266">
    <property type="entry name" value="AB_hydrolase_sf"/>
</dbReference>
<dbReference type="Pfam" id="PF12146">
    <property type="entry name" value="Hydrolase_4"/>
    <property type="match status" value="1"/>
</dbReference>
<dbReference type="SUPFAM" id="SSF53474">
    <property type="entry name" value="alpha/beta-Hydrolases"/>
    <property type="match status" value="1"/>
</dbReference>
<keyword evidence="3" id="KW-1185">Reference proteome</keyword>
<dbReference type="PANTHER" id="PTHR43798:SF33">
    <property type="entry name" value="HYDROLASE, PUTATIVE (AFU_ORTHOLOGUE AFUA_2G14860)-RELATED"/>
    <property type="match status" value="1"/>
</dbReference>
<proteinExistence type="predicted"/>
<sequence>MAPAAAANFGHRLLFTPRRLHPRDEERTVLAKGQRFSFEVERENIVARVWGEGPTVLLAHGWGGHSGQMSSLANALVAEGFRAVAIDFPGHGESEGRLSSLVHFARTMERASAIFKPFHGIIAHSLGAGAVTYAFARGLQASRAVFFAPPSDYHAWWGLFRRQVGVSDAIWSKIQRKAEGWLDVPFDAIQPAQLAPRMTTPLLILHDVHDREVPFEQGEDLARLWPGARLQSAERLGHVRILHDPRAVASAVAFLGQPALGHGTDAAARPVTAT</sequence>
<feature type="domain" description="Serine aminopeptidase S33" evidence="1">
    <location>
        <begin position="55"/>
        <end position="154"/>
    </location>
</feature>
<reference evidence="2 3" key="1">
    <citation type="submission" date="2021-12" db="EMBL/GenBank/DDBJ databases">
        <title>Discovery of the Pendulisporaceae a myxobacterial family with distinct sporulation behavior and unique specialized metabolism.</title>
        <authorList>
            <person name="Garcia R."/>
            <person name="Popoff A."/>
            <person name="Bader C.D."/>
            <person name="Loehr J."/>
            <person name="Walesch S."/>
            <person name="Walt C."/>
            <person name="Boldt J."/>
            <person name="Bunk B."/>
            <person name="Haeckl F.J.F.P.J."/>
            <person name="Gunesch A.P."/>
            <person name="Birkelbach J."/>
            <person name="Nuebel U."/>
            <person name="Pietschmann T."/>
            <person name="Bach T."/>
            <person name="Mueller R."/>
        </authorList>
    </citation>
    <scope>NUCLEOTIDE SEQUENCE [LARGE SCALE GENOMIC DNA]</scope>
    <source>
        <strain evidence="2 3">MSr12523</strain>
    </source>
</reference>
<evidence type="ECO:0000313" key="2">
    <source>
        <dbReference type="EMBL" id="WXA97189.1"/>
    </source>
</evidence>
<name>A0ABZ2KGJ0_9BACT</name>
<organism evidence="2 3">
    <name type="scientific">Pendulispora brunnea</name>
    <dbReference type="NCBI Taxonomy" id="2905690"/>
    <lineage>
        <taxon>Bacteria</taxon>
        <taxon>Pseudomonadati</taxon>
        <taxon>Myxococcota</taxon>
        <taxon>Myxococcia</taxon>
        <taxon>Myxococcales</taxon>
        <taxon>Sorangiineae</taxon>
        <taxon>Pendulisporaceae</taxon>
        <taxon>Pendulispora</taxon>
    </lineage>
</organism>
<dbReference type="PANTHER" id="PTHR43798">
    <property type="entry name" value="MONOACYLGLYCEROL LIPASE"/>
    <property type="match status" value="1"/>
</dbReference>
<dbReference type="RefSeq" id="WP_394847804.1">
    <property type="nucleotide sequence ID" value="NZ_CP089982.1"/>
</dbReference>
<gene>
    <name evidence="2" type="ORF">LZC95_10120</name>
</gene>
<evidence type="ECO:0000313" key="3">
    <source>
        <dbReference type="Proteomes" id="UP001379533"/>
    </source>
</evidence>
<dbReference type="InterPro" id="IPR022742">
    <property type="entry name" value="Hydrolase_4"/>
</dbReference>
<accession>A0ABZ2KGJ0</accession>
<evidence type="ECO:0000259" key="1">
    <source>
        <dbReference type="Pfam" id="PF12146"/>
    </source>
</evidence>
<dbReference type="InterPro" id="IPR029058">
    <property type="entry name" value="AB_hydrolase_fold"/>
</dbReference>